<name>A0A2G2VYE7_CAPBA</name>
<dbReference type="AlphaFoldDB" id="A0A2G2VYE7"/>
<evidence type="ECO:0000313" key="2">
    <source>
        <dbReference type="Proteomes" id="UP000224567"/>
    </source>
</evidence>
<keyword evidence="2" id="KW-1185">Reference proteome</keyword>
<comment type="caution">
    <text evidence="1">The sequence shown here is derived from an EMBL/GenBank/DDBJ whole genome shotgun (WGS) entry which is preliminary data.</text>
</comment>
<protein>
    <submittedName>
        <fullName evidence="1">Uncharacterized protein</fullName>
    </submittedName>
</protein>
<evidence type="ECO:0000313" key="1">
    <source>
        <dbReference type="EMBL" id="PHT38002.1"/>
    </source>
</evidence>
<gene>
    <name evidence="1" type="ORF">CQW23_21575</name>
</gene>
<dbReference type="Proteomes" id="UP000224567">
    <property type="component" value="Unassembled WGS sequence"/>
</dbReference>
<organism evidence="1 2">
    <name type="scientific">Capsicum baccatum</name>
    <name type="common">Peruvian pepper</name>
    <dbReference type="NCBI Taxonomy" id="33114"/>
    <lineage>
        <taxon>Eukaryota</taxon>
        <taxon>Viridiplantae</taxon>
        <taxon>Streptophyta</taxon>
        <taxon>Embryophyta</taxon>
        <taxon>Tracheophyta</taxon>
        <taxon>Spermatophyta</taxon>
        <taxon>Magnoliopsida</taxon>
        <taxon>eudicotyledons</taxon>
        <taxon>Gunneridae</taxon>
        <taxon>Pentapetalae</taxon>
        <taxon>asterids</taxon>
        <taxon>lamiids</taxon>
        <taxon>Solanales</taxon>
        <taxon>Solanaceae</taxon>
        <taxon>Solanoideae</taxon>
        <taxon>Capsiceae</taxon>
        <taxon>Capsicum</taxon>
    </lineage>
</organism>
<accession>A0A2G2VYE7</accession>
<reference evidence="2" key="2">
    <citation type="journal article" date="2017" name="J. Anim. Genet.">
        <title>Multiple reference genome sequences of hot pepper reveal the massive evolution of plant disease resistance genes by retroduplication.</title>
        <authorList>
            <person name="Kim S."/>
            <person name="Park J."/>
            <person name="Yeom S.-I."/>
            <person name="Kim Y.-M."/>
            <person name="Seo E."/>
            <person name="Kim K.-T."/>
            <person name="Kim M.-S."/>
            <person name="Lee J.M."/>
            <person name="Cheong K."/>
            <person name="Shin H.-S."/>
            <person name="Kim S.-B."/>
            <person name="Han K."/>
            <person name="Lee J."/>
            <person name="Park M."/>
            <person name="Lee H.-A."/>
            <person name="Lee H.-Y."/>
            <person name="Lee Y."/>
            <person name="Oh S."/>
            <person name="Lee J.H."/>
            <person name="Choi E."/>
            <person name="Choi E."/>
            <person name="Lee S.E."/>
            <person name="Jeon J."/>
            <person name="Kim H."/>
            <person name="Choi G."/>
            <person name="Song H."/>
            <person name="Lee J."/>
            <person name="Lee S.-C."/>
            <person name="Kwon J.-K."/>
            <person name="Lee H.-Y."/>
            <person name="Koo N."/>
            <person name="Hong Y."/>
            <person name="Kim R.W."/>
            <person name="Kang W.-H."/>
            <person name="Huh J.H."/>
            <person name="Kang B.-C."/>
            <person name="Yang T.-J."/>
            <person name="Lee Y.-H."/>
            <person name="Bennetzen J.L."/>
            <person name="Choi D."/>
        </authorList>
    </citation>
    <scope>NUCLEOTIDE SEQUENCE [LARGE SCALE GENOMIC DNA]</scope>
    <source>
        <strain evidence="2">cv. PBC81</strain>
    </source>
</reference>
<proteinExistence type="predicted"/>
<sequence>MSKPESHVEKEAFISKKVFDAFRNEVRQEFKEIRKLVKKKFKKMLKKIEQSKQQHEDKDPEVQQMDYASAETSPQRFNPTVVQNLGENQDDKTNIEIDSQHLIPDELLQSINLDYNLSEKIVHHDGRITDEKMDEINLSDLQFIIPDELLPSLNAYQRESITTHPSATHEEEPSDEHFNDKKSEFVVQVHCQQIDVFFYYLRKNSKYDPNRSYKFSTVDCNFMNIFRSIHDIYSVDDPNLAAERREAHLNEYINGFRMDATVPWHILENIYIRSI</sequence>
<dbReference type="EMBL" id="MLFT02000009">
    <property type="protein sequence ID" value="PHT38002.1"/>
    <property type="molecule type" value="Genomic_DNA"/>
</dbReference>
<dbReference type="OrthoDB" id="1302742at2759"/>
<reference evidence="1 2" key="1">
    <citation type="journal article" date="2017" name="Genome Biol.">
        <title>New reference genome sequences of hot pepper reveal the massive evolution of plant disease-resistance genes by retroduplication.</title>
        <authorList>
            <person name="Kim S."/>
            <person name="Park J."/>
            <person name="Yeom S.I."/>
            <person name="Kim Y.M."/>
            <person name="Seo E."/>
            <person name="Kim K.T."/>
            <person name="Kim M.S."/>
            <person name="Lee J.M."/>
            <person name="Cheong K."/>
            <person name="Shin H.S."/>
            <person name="Kim S.B."/>
            <person name="Han K."/>
            <person name="Lee J."/>
            <person name="Park M."/>
            <person name="Lee H.A."/>
            <person name="Lee H.Y."/>
            <person name="Lee Y."/>
            <person name="Oh S."/>
            <person name="Lee J.H."/>
            <person name="Choi E."/>
            <person name="Choi E."/>
            <person name="Lee S.E."/>
            <person name="Jeon J."/>
            <person name="Kim H."/>
            <person name="Choi G."/>
            <person name="Song H."/>
            <person name="Lee J."/>
            <person name="Lee S.C."/>
            <person name="Kwon J.K."/>
            <person name="Lee H.Y."/>
            <person name="Koo N."/>
            <person name="Hong Y."/>
            <person name="Kim R.W."/>
            <person name="Kang W.H."/>
            <person name="Huh J.H."/>
            <person name="Kang B.C."/>
            <person name="Yang T.J."/>
            <person name="Lee Y.H."/>
            <person name="Bennetzen J.L."/>
            <person name="Choi D."/>
        </authorList>
    </citation>
    <scope>NUCLEOTIDE SEQUENCE [LARGE SCALE GENOMIC DNA]</scope>
    <source>
        <strain evidence="2">cv. PBC81</strain>
    </source>
</reference>